<dbReference type="AlphaFoldDB" id="A0A1E3IUB8"/>
<dbReference type="GeneID" id="30195033"/>
<evidence type="ECO:0000313" key="3">
    <source>
        <dbReference type="Proteomes" id="UP000094819"/>
    </source>
</evidence>
<proteinExistence type="predicted"/>
<protein>
    <submittedName>
        <fullName evidence="2">Uncharacterized protein</fullName>
    </submittedName>
</protein>
<reference evidence="2 3" key="1">
    <citation type="submission" date="2016-06" db="EMBL/GenBank/DDBJ databases">
        <title>Evolution of pathogenesis and genome organization in the Tremellales.</title>
        <authorList>
            <person name="Cuomo C."/>
            <person name="Litvintseva A."/>
            <person name="Heitman J."/>
            <person name="Chen Y."/>
            <person name="Sun S."/>
            <person name="Springer D."/>
            <person name="Dromer F."/>
            <person name="Young S."/>
            <person name="Zeng Q."/>
            <person name="Chapman S."/>
            <person name="Gujja S."/>
            <person name="Saif S."/>
            <person name="Birren B."/>
        </authorList>
    </citation>
    <scope>NUCLEOTIDE SEQUENCE [LARGE SCALE GENOMIC DNA]</scope>
    <source>
        <strain evidence="2 3">CBS 7118</strain>
    </source>
</reference>
<accession>A0A1E3IUB8</accession>
<feature type="region of interest" description="Disordered" evidence="1">
    <location>
        <begin position="1"/>
        <end position="93"/>
    </location>
</feature>
<feature type="compositionally biased region" description="Basic and acidic residues" evidence="1">
    <location>
        <begin position="64"/>
        <end position="73"/>
    </location>
</feature>
<name>A0A1E3IUB8_9TREE</name>
<keyword evidence="3" id="KW-1185">Reference proteome</keyword>
<gene>
    <name evidence="2" type="ORF">L198_05821</name>
</gene>
<comment type="caution">
    <text evidence="2">The sequence shown here is derived from an EMBL/GenBank/DDBJ whole genome shotgun (WGS) entry which is preliminary data.</text>
</comment>
<organism evidence="2 3">
    <name type="scientific">Cryptococcus wingfieldii CBS 7118</name>
    <dbReference type="NCBI Taxonomy" id="1295528"/>
    <lineage>
        <taxon>Eukaryota</taxon>
        <taxon>Fungi</taxon>
        <taxon>Dikarya</taxon>
        <taxon>Basidiomycota</taxon>
        <taxon>Agaricomycotina</taxon>
        <taxon>Tremellomycetes</taxon>
        <taxon>Tremellales</taxon>
        <taxon>Cryptococcaceae</taxon>
        <taxon>Cryptococcus</taxon>
    </lineage>
</organism>
<evidence type="ECO:0000313" key="2">
    <source>
        <dbReference type="EMBL" id="ODN92148.1"/>
    </source>
</evidence>
<dbReference type="Proteomes" id="UP000094819">
    <property type="component" value="Unassembled WGS sequence"/>
</dbReference>
<dbReference type="RefSeq" id="XP_019030282.1">
    <property type="nucleotide sequence ID" value="XM_019177898.1"/>
</dbReference>
<dbReference type="EMBL" id="AWGH01000018">
    <property type="protein sequence ID" value="ODN92148.1"/>
    <property type="molecule type" value="Genomic_DNA"/>
</dbReference>
<sequence>MNKMPDRTVIHVQTEPYGLTSQKTLVPAAEPPQIQLSSPRHEARRGHHSESLSSNESEEYTDSTYKEPVDDRNGSVVGLGGDGDSRKGLTLRN</sequence>
<dbReference type="OrthoDB" id="10600093at2759"/>
<evidence type="ECO:0000256" key="1">
    <source>
        <dbReference type="SAM" id="MobiDB-lite"/>
    </source>
</evidence>